<protein>
    <submittedName>
        <fullName evidence="1">Protein BPS1, chloroplastic</fullName>
    </submittedName>
</protein>
<proteinExistence type="predicted"/>
<dbReference type="Proteomes" id="UP000236161">
    <property type="component" value="Unassembled WGS sequence"/>
</dbReference>
<evidence type="ECO:0000313" key="2">
    <source>
        <dbReference type="Proteomes" id="UP000236161"/>
    </source>
</evidence>
<evidence type="ECO:0000313" key="1">
    <source>
        <dbReference type="EMBL" id="PKA60123.1"/>
    </source>
</evidence>
<dbReference type="PANTHER" id="PTHR31509">
    <property type="entry name" value="BPS1-LIKE PROTEIN"/>
    <property type="match status" value="1"/>
</dbReference>
<gene>
    <name evidence="1" type="primary">BPS1</name>
    <name evidence="1" type="ORF">AXF42_Ash009807</name>
</gene>
<dbReference type="EMBL" id="KZ451942">
    <property type="protein sequence ID" value="PKA60123.1"/>
    <property type="molecule type" value="Genomic_DNA"/>
</dbReference>
<keyword evidence="2" id="KW-1185">Reference proteome</keyword>
<accession>A0A2I0AX54</accession>
<dbReference type="OrthoDB" id="694709at2759"/>
<organism evidence="1 2">
    <name type="scientific">Apostasia shenzhenica</name>
    <dbReference type="NCBI Taxonomy" id="1088818"/>
    <lineage>
        <taxon>Eukaryota</taxon>
        <taxon>Viridiplantae</taxon>
        <taxon>Streptophyta</taxon>
        <taxon>Embryophyta</taxon>
        <taxon>Tracheophyta</taxon>
        <taxon>Spermatophyta</taxon>
        <taxon>Magnoliopsida</taxon>
        <taxon>Liliopsida</taxon>
        <taxon>Asparagales</taxon>
        <taxon>Orchidaceae</taxon>
        <taxon>Apostasioideae</taxon>
        <taxon>Apostasia</taxon>
    </lineage>
</organism>
<name>A0A2I0AX54_9ASPA</name>
<dbReference type="STRING" id="1088818.A0A2I0AX54"/>
<sequence>MSRADDVHHTFLPFGNPFKNIFSWGSHLSPKLLTLLNDFELKLSTSLKSLIPKESSEILGLSWMIKAVESISEIHKDIKDLITVLQFPLSDWDEKWIDVYLESSVNLLDVCIALILELSRLDRGRLLLQYALHILDPLRNRPSTDQLKRAESTLRGWTKQFDSKNPKLESCYSTLCELAKTLFLGKVKNSSKGKVLIRALYGVMVETIFVSSIIMAELSGWSKPPIELHVPDKFSWHKAFDELQGSIIAAATTAAHNSSRKMLLFKELEAVGMCVGRLIEEGERLQELVVELGEKAEKLSGGLEILSNKIDDFFQIVLSGRDALLYNLREGNEEKIESNSTIRVD</sequence>
<dbReference type="AlphaFoldDB" id="A0A2I0AX54"/>
<reference evidence="1 2" key="1">
    <citation type="journal article" date="2017" name="Nature">
        <title>The Apostasia genome and the evolution of orchids.</title>
        <authorList>
            <person name="Zhang G.Q."/>
            <person name="Liu K.W."/>
            <person name="Li Z."/>
            <person name="Lohaus R."/>
            <person name="Hsiao Y.Y."/>
            <person name="Niu S.C."/>
            <person name="Wang J.Y."/>
            <person name="Lin Y.C."/>
            <person name="Xu Q."/>
            <person name="Chen L.J."/>
            <person name="Yoshida K."/>
            <person name="Fujiwara S."/>
            <person name="Wang Z.W."/>
            <person name="Zhang Y.Q."/>
            <person name="Mitsuda N."/>
            <person name="Wang M."/>
            <person name="Liu G.H."/>
            <person name="Pecoraro L."/>
            <person name="Huang H.X."/>
            <person name="Xiao X.J."/>
            <person name="Lin M."/>
            <person name="Wu X.Y."/>
            <person name="Wu W.L."/>
            <person name="Chen Y.Y."/>
            <person name="Chang S.B."/>
            <person name="Sakamoto S."/>
            <person name="Ohme-Takagi M."/>
            <person name="Yagi M."/>
            <person name="Zeng S.J."/>
            <person name="Shen C.Y."/>
            <person name="Yeh C.M."/>
            <person name="Luo Y.B."/>
            <person name="Tsai W.C."/>
            <person name="Van de Peer Y."/>
            <person name="Liu Z.J."/>
        </authorList>
    </citation>
    <scope>NUCLEOTIDE SEQUENCE [LARGE SCALE GENOMIC DNA]</scope>
    <source>
        <strain evidence="2">cv. Shenzhen</strain>
        <tissue evidence="1">Stem</tissue>
    </source>
</reference>